<keyword evidence="4" id="KW-0997">Cell inner membrane</keyword>
<dbReference type="Proteomes" id="UP000799324">
    <property type="component" value="Unassembled WGS sequence"/>
</dbReference>
<reference evidence="9" key="1">
    <citation type="journal article" date="2020" name="Stud. Mycol.">
        <title>101 Dothideomycetes genomes: a test case for predicting lifestyles and emergence of pathogens.</title>
        <authorList>
            <person name="Haridas S."/>
            <person name="Albert R."/>
            <person name="Binder M."/>
            <person name="Bloem J."/>
            <person name="Labutti K."/>
            <person name="Salamov A."/>
            <person name="Andreopoulos B."/>
            <person name="Baker S."/>
            <person name="Barry K."/>
            <person name="Bills G."/>
            <person name="Bluhm B."/>
            <person name="Cannon C."/>
            <person name="Castanera R."/>
            <person name="Culley D."/>
            <person name="Daum C."/>
            <person name="Ezra D."/>
            <person name="Gonzalez J."/>
            <person name="Henrissat B."/>
            <person name="Kuo A."/>
            <person name="Liang C."/>
            <person name="Lipzen A."/>
            <person name="Lutzoni F."/>
            <person name="Magnuson J."/>
            <person name="Mondo S."/>
            <person name="Nolan M."/>
            <person name="Ohm R."/>
            <person name="Pangilinan J."/>
            <person name="Park H.-J."/>
            <person name="Ramirez L."/>
            <person name="Alfaro M."/>
            <person name="Sun H."/>
            <person name="Tritt A."/>
            <person name="Yoshinaga Y."/>
            <person name="Zwiers L.-H."/>
            <person name="Turgeon B."/>
            <person name="Goodwin S."/>
            <person name="Spatafora J."/>
            <person name="Crous P."/>
            <person name="Grigoriev I."/>
        </authorList>
    </citation>
    <scope>NUCLEOTIDE SEQUENCE</scope>
    <source>
        <strain evidence="9">CBS 122681</strain>
    </source>
</reference>
<dbReference type="PANTHER" id="PTHR30574">
    <property type="entry name" value="INNER MEMBRANE PROTEIN YEDE"/>
    <property type="match status" value="1"/>
</dbReference>
<dbReference type="InterPro" id="IPR046513">
    <property type="entry name" value="DUF6691"/>
</dbReference>
<keyword evidence="5 8" id="KW-0812">Transmembrane</keyword>
<protein>
    <submittedName>
        <fullName evidence="9">YeeE/YedE family integral membrane protein-like protein</fullName>
    </submittedName>
</protein>
<keyword evidence="6 8" id="KW-1133">Transmembrane helix</keyword>
<evidence type="ECO:0000256" key="4">
    <source>
        <dbReference type="ARBA" id="ARBA00022519"/>
    </source>
</evidence>
<evidence type="ECO:0000256" key="2">
    <source>
        <dbReference type="ARBA" id="ARBA00022448"/>
    </source>
</evidence>
<keyword evidence="7 8" id="KW-0472">Membrane</keyword>
<evidence type="ECO:0000313" key="10">
    <source>
        <dbReference type="Proteomes" id="UP000799324"/>
    </source>
</evidence>
<evidence type="ECO:0000313" key="9">
    <source>
        <dbReference type="EMBL" id="KAF2655260.1"/>
    </source>
</evidence>
<feature type="transmembrane region" description="Helical" evidence="8">
    <location>
        <begin position="285"/>
        <end position="308"/>
    </location>
</feature>
<dbReference type="EMBL" id="MU004351">
    <property type="protein sequence ID" value="KAF2655260.1"/>
    <property type="molecule type" value="Genomic_DNA"/>
</dbReference>
<keyword evidence="10" id="KW-1185">Reference proteome</keyword>
<evidence type="ECO:0000256" key="8">
    <source>
        <dbReference type="SAM" id="Phobius"/>
    </source>
</evidence>
<keyword evidence="3" id="KW-1003">Cell membrane</keyword>
<dbReference type="Pfam" id="PF20398">
    <property type="entry name" value="DUF6691"/>
    <property type="match status" value="1"/>
</dbReference>
<sequence>MFTPVETSIGALLLHQATSVLLFQNGQVLGCSGYIRSLFRTPTAAVSLLAGMAASVLPLKLFLPEFLTNYPPVPTSLETALVTVGVGALVGWGTKISMGCTSGHMLCGLSRTNAWSAAAVATFFPMALLTHHLVHPSLVTEGCSSGIPCYIPTYPSRTTTTKLLVLAASVMLAARALPSIIAKAVPKSSDKSDTNTIARQATEFLAGLEFGLGLHITQMAAPTKVLAFLSFPDLDVWDPSMALVILFGILPSLFEIQTRGLEKPPLFSTGFQVPKKTFKDVDLKFVLGAAVFGIGWGLTGTCPGPAVLRSVMQPGWGLLWMGGFWAGGLLISDTEIDGGDGLCH</sequence>
<dbReference type="InterPro" id="IPR007272">
    <property type="entry name" value="Sulf_transp_TsuA/YedE"/>
</dbReference>
<comment type="subcellular location">
    <subcellularLocation>
        <location evidence="1">Cell inner membrane</location>
        <topology evidence="1">Multi-pass membrane protein</topology>
    </subcellularLocation>
</comment>
<feature type="transmembrane region" description="Helical" evidence="8">
    <location>
        <begin position="314"/>
        <end position="332"/>
    </location>
</feature>
<dbReference type="PANTHER" id="PTHR30574:SF1">
    <property type="entry name" value="SULPHUR TRANSPORT DOMAIN-CONTAINING PROTEIN"/>
    <property type="match status" value="1"/>
</dbReference>
<evidence type="ECO:0000256" key="7">
    <source>
        <dbReference type="ARBA" id="ARBA00023136"/>
    </source>
</evidence>
<evidence type="ECO:0000256" key="1">
    <source>
        <dbReference type="ARBA" id="ARBA00004429"/>
    </source>
</evidence>
<dbReference type="OrthoDB" id="10254418at2759"/>
<evidence type="ECO:0000256" key="6">
    <source>
        <dbReference type="ARBA" id="ARBA00022989"/>
    </source>
</evidence>
<proteinExistence type="predicted"/>
<dbReference type="AlphaFoldDB" id="A0A6A6T678"/>
<keyword evidence="2" id="KW-0813">Transport</keyword>
<name>A0A6A6T678_9PLEO</name>
<organism evidence="9 10">
    <name type="scientific">Lophiostoma macrostomum CBS 122681</name>
    <dbReference type="NCBI Taxonomy" id="1314788"/>
    <lineage>
        <taxon>Eukaryota</taxon>
        <taxon>Fungi</taxon>
        <taxon>Dikarya</taxon>
        <taxon>Ascomycota</taxon>
        <taxon>Pezizomycotina</taxon>
        <taxon>Dothideomycetes</taxon>
        <taxon>Pleosporomycetidae</taxon>
        <taxon>Pleosporales</taxon>
        <taxon>Lophiostomataceae</taxon>
        <taxon>Lophiostoma</taxon>
    </lineage>
</organism>
<gene>
    <name evidence="9" type="ORF">K491DRAFT_704674</name>
</gene>
<accession>A0A6A6T678</accession>
<evidence type="ECO:0000256" key="3">
    <source>
        <dbReference type="ARBA" id="ARBA00022475"/>
    </source>
</evidence>
<evidence type="ECO:0000256" key="5">
    <source>
        <dbReference type="ARBA" id="ARBA00022692"/>
    </source>
</evidence>
<dbReference type="GO" id="GO:0005886">
    <property type="term" value="C:plasma membrane"/>
    <property type="evidence" value="ECO:0007669"/>
    <property type="project" value="UniProtKB-SubCell"/>
</dbReference>